<gene>
    <name evidence="2" type="ORF">GCM10017621_30650</name>
</gene>
<dbReference type="AlphaFoldDB" id="A0A9W6IQ19"/>
<evidence type="ECO:0000256" key="1">
    <source>
        <dbReference type="SAM" id="MobiDB-lite"/>
    </source>
</evidence>
<sequence>MSPDMGYASARELQPHPGQRLTEWARRVDDRRPESKIKVTPLPCFEVTWDGDGKRSVKNPDAAGEMAALTGVAAMAVLEMLERELRVFDRYAPWIRLSAEYGYLTTTFPRKEVRICPLCALGNVERKSASGGAARTSTPAIHGMSEA</sequence>
<evidence type="ECO:0000313" key="2">
    <source>
        <dbReference type="EMBL" id="GLK53557.1"/>
    </source>
</evidence>
<reference evidence="2" key="1">
    <citation type="journal article" date="2014" name="Int. J. Syst. Evol. Microbiol.">
        <title>Complete genome sequence of Corynebacterium casei LMG S-19264T (=DSM 44701T), isolated from a smear-ripened cheese.</title>
        <authorList>
            <consortium name="US DOE Joint Genome Institute (JGI-PGF)"/>
            <person name="Walter F."/>
            <person name="Albersmeier A."/>
            <person name="Kalinowski J."/>
            <person name="Ruckert C."/>
        </authorList>
    </citation>
    <scope>NUCLEOTIDE SEQUENCE</scope>
    <source>
        <strain evidence="2">VKM B-1513</strain>
    </source>
</reference>
<evidence type="ECO:0000313" key="3">
    <source>
        <dbReference type="Proteomes" id="UP001143486"/>
    </source>
</evidence>
<dbReference type="EMBL" id="BSFE01000011">
    <property type="protein sequence ID" value="GLK53557.1"/>
    <property type="molecule type" value="Genomic_DNA"/>
</dbReference>
<comment type="caution">
    <text evidence="2">The sequence shown here is derived from an EMBL/GenBank/DDBJ whole genome shotgun (WGS) entry which is preliminary data.</text>
</comment>
<accession>A0A9W6IQ19</accession>
<feature type="region of interest" description="Disordered" evidence="1">
    <location>
        <begin position="1"/>
        <end position="27"/>
    </location>
</feature>
<protein>
    <submittedName>
        <fullName evidence="2">Uncharacterized protein</fullName>
    </submittedName>
</protein>
<reference evidence="2" key="2">
    <citation type="submission" date="2023-01" db="EMBL/GenBank/DDBJ databases">
        <authorList>
            <person name="Sun Q."/>
            <person name="Evtushenko L."/>
        </authorList>
    </citation>
    <scope>NUCLEOTIDE SEQUENCE</scope>
    <source>
        <strain evidence="2">VKM B-1513</strain>
    </source>
</reference>
<keyword evidence="3" id="KW-1185">Reference proteome</keyword>
<name>A0A9W6IQ19_9PROT</name>
<dbReference type="Proteomes" id="UP001143486">
    <property type="component" value="Unassembled WGS sequence"/>
</dbReference>
<proteinExistence type="predicted"/>
<organism evidence="2 3">
    <name type="scientific">Maricaulis virginensis</name>
    <dbReference type="NCBI Taxonomy" id="144022"/>
    <lineage>
        <taxon>Bacteria</taxon>
        <taxon>Pseudomonadati</taxon>
        <taxon>Pseudomonadota</taxon>
        <taxon>Alphaproteobacteria</taxon>
        <taxon>Maricaulales</taxon>
        <taxon>Maricaulaceae</taxon>
        <taxon>Maricaulis</taxon>
    </lineage>
</organism>